<sequence>MAKEEPCIYSYTMVKGKKKKVNHTCTEVCTMTDDECMKVMRYQKVHVPSFRMLREGSEGSKDLRRKLKEEDYKTTPARDFVIRIVRPPIA</sequence>
<dbReference type="EMBL" id="LAZR01036423">
    <property type="protein sequence ID" value="KKL24876.1"/>
    <property type="molecule type" value="Genomic_DNA"/>
</dbReference>
<organism evidence="1">
    <name type="scientific">marine sediment metagenome</name>
    <dbReference type="NCBI Taxonomy" id="412755"/>
    <lineage>
        <taxon>unclassified sequences</taxon>
        <taxon>metagenomes</taxon>
        <taxon>ecological metagenomes</taxon>
    </lineage>
</organism>
<protein>
    <submittedName>
        <fullName evidence="1">Uncharacterized protein</fullName>
    </submittedName>
</protein>
<reference evidence="1" key="1">
    <citation type="journal article" date="2015" name="Nature">
        <title>Complex archaea that bridge the gap between prokaryotes and eukaryotes.</title>
        <authorList>
            <person name="Spang A."/>
            <person name="Saw J.H."/>
            <person name="Jorgensen S.L."/>
            <person name="Zaremba-Niedzwiedzka K."/>
            <person name="Martijn J."/>
            <person name="Lind A.E."/>
            <person name="van Eijk R."/>
            <person name="Schleper C."/>
            <person name="Guy L."/>
            <person name="Ettema T.J."/>
        </authorList>
    </citation>
    <scope>NUCLEOTIDE SEQUENCE</scope>
</reference>
<proteinExistence type="predicted"/>
<dbReference type="AlphaFoldDB" id="A0A0F9E4P3"/>
<accession>A0A0F9E4P3</accession>
<evidence type="ECO:0000313" key="1">
    <source>
        <dbReference type="EMBL" id="KKL24876.1"/>
    </source>
</evidence>
<name>A0A0F9E4P3_9ZZZZ</name>
<gene>
    <name evidence="1" type="ORF">LCGC14_2410950</name>
</gene>
<comment type="caution">
    <text evidence="1">The sequence shown here is derived from an EMBL/GenBank/DDBJ whole genome shotgun (WGS) entry which is preliminary data.</text>
</comment>